<dbReference type="Proteomes" id="UP001412067">
    <property type="component" value="Unassembled WGS sequence"/>
</dbReference>
<organism evidence="2 3">
    <name type="scientific">Platanthera guangdongensis</name>
    <dbReference type="NCBI Taxonomy" id="2320717"/>
    <lineage>
        <taxon>Eukaryota</taxon>
        <taxon>Viridiplantae</taxon>
        <taxon>Streptophyta</taxon>
        <taxon>Embryophyta</taxon>
        <taxon>Tracheophyta</taxon>
        <taxon>Spermatophyta</taxon>
        <taxon>Magnoliopsida</taxon>
        <taxon>Liliopsida</taxon>
        <taxon>Asparagales</taxon>
        <taxon>Orchidaceae</taxon>
        <taxon>Orchidoideae</taxon>
        <taxon>Orchideae</taxon>
        <taxon>Orchidinae</taxon>
        <taxon>Platanthera</taxon>
    </lineage>
</organism>
<keyword evidence="3" id="KW-1185">Reference proteome</keyword>
<feature type="transmembrane region" description="Helical" evidence="1">
    <location>
        <begin position="28"/>
        <end position="50"/>
    </location>
</feature>
<accession>A0ABR2M168</accession>
<dbReference type="EMBL" id="JBBWWR010000013">
    <property type="protein sequence ID" value="KAK8955735.1"/>
    <property type="molecule type" value="Genomic_DNA"/>
</dbReference>
<evidence type="ECO:0000313" key="2">
    <source>
        <dbReference type="EMBL" id="KAK8955735.1"/>
    </source>
</evidence>
<protein>
    <submittedName>
        <fullName evidence="2">Uncharacterized protein</fullName>
    </submittedName>
</protein>
<keyword evidence="1" id="KW-0812">Transmembrane</keyword>
<keyword evidence="1" id="KW-1133">Transmembrane helix</keyword>
<comment type="caution">
    <text evidence="2">The sequence shown here is derived from an EMBL/GenBank/DDBJ whole genome shotgun (WGS) entry which is preliminary data.</text>
</comment>
<evidence type="ECO:0000313" key="3">
    <source>
        <dbReference type="Proteomes" id="UP001412067"/>
    </source>
</evidence>
<reference evidence="2 3" key="1">
    <citation type="journal article" date="2022" name="Nat. Plants">
        <title>Genomes of leafy and leafless Platanthera orchids illuminate the evolution of mycoheterotrophy.</title>
        <authorList>
            <person name="Li M.H."/>
            <person name="Liu K.W."/>
            <person name="Li Z."/>
            <person name="Lu H.C."/>
            <person name="Ye Q.L."/>
            <person name="Zhang D."/>
            <person name="Wang J.Y."/>
            <person name="Li Y.F."/>
            <person name="Zhong Z.M."/>
            <person name="Liu X."/>
            <person name="Yu X."/>
            <person name="Liu D.K."/>
            <person name="Tu X.D."/>
            <person name="Liu B."/>
            <person name="Hao Y."/>
            <person name="Liao X.Y."/>
            <person name="Jiang Y.T."/>
            <person name="Sun W.H."/>
            <person name="Chen J."/>
            <person name="Chen Y.Q."/>
            <person name="Ai Y."/>
            <person name="Zhai J.W."/>
            <person name="Wu S.S."/>
            <person name="Zhou Z."/>
            <person name="Hsiao Y.Y."/>
            <person name="Wu W.L."/>
            <person name="Chen Y.Y."/>
            <person name="Lin Y.F."/>
            <person name="Hsu J.L."/>
            <person name="Li C.Y."/>
            <person name="Wang Z.W."/>
            <person name="Zhao X."/>
            <person name="Zhong W.Y."/>
            <person name="Ma X.K."/>
            <person name="Ma L."/>
            <person name="Huang J."/>
            <person name="Chen G.Z."/>
            <person name="Huang M.Z."/>
            <person name="Huang L."/>
            <person name="Peng D.H."/>
            <person name="Luo Y.B."/>
            <person name="Zou S.Q."/>
            <person name="Chen S.P."/>
            <person name="Lan S."/>
            <person name="Tsai W.C."/>
            <person name="Van de Peer Y."/>
            <person name="Liu Z.J."/>
        </authorList>
    </citation>
    <scope>NUCLEOTIDE SEQUENCE [LARGE SCALE GENOMIC DNA]</scope>
    <source>
        <strain evidence="2">Lor288</strain>
    </source>
</reference>
<gene>
    <name evidence="2" type="ORF">KSP40_PGU015798</name>
</gene>
<name>A0ABR2M168_9ASPA</name>
<evidence type="ECO:0000256" key="1">
    <source>
        <dbReference type="SAM" id="Phobius"/>
    </source>
</evidence>
<proteinExistence type="predicted"/>
<keyword evidence="1" id="KW-0472">Membrane</keyword>
<sequence length="71" mass="8127">MDCGDIINPSTLPRQSNLILMAPDVALALSYTATLGIARGFFDMFFLTFFEPLFRPSYHKDDFILEKMTLF</sequence>